<organism evidence="1 2">
    <name type="scientific">Fibrella forsythiae</name>
    <dbReference type="NCBI Taxonomy" id="2817061"/>
    <lineage>
        <taxon>Bacteria</taxon>
        <taxon>Pseudomonadati</taxon>
        <taxon>Bacteroidota</taxon>
        <taxon>Cytophagia</taxon>
        <taxon>Cytophagales</taxon>
        <taxon>Spirosomataceae</taxon>
        <taxon>Fibrella</taxon>
    </lineage>
</organism>
<sequence>MTDDDKRLIEYFESILDKLPKGHINFSAFESTDDPASMVRGAIDRMRRGGQEGDTSAGVLRRLATYLPTLREGVKYIADK</sequence>
<proteinExistence type="predicted"/>
<protein>
    <submittedName>
        <fullName evidence="1">Uncharacterized protein</fullName>
    </submittedName>
</protein>
<name>A0ABS3JDM1_9BACT</name>
<gene>
    <name evidence="1" type="ORF">J2I46_03080</name>
</gene>
<dbReference type="Proteomes" id="UP000664628">
    <property type="component" value="Unassembled WGS sequence"/>
</dbReference>
<keyword evidence="2" id="KW-1185">Reference proteome</keyword>
<evidence type="ECO:0000313" key="1">
    <source>
        <dbReference type="EMBL" id="MBO0947548.1"/>
    </source>
</evidence>
<reference evidence="1 2" key="1">
    <citation type="submission" date="2021-03" db="EMBL/GenBank/DDBJ databases">
        <title>Fibrella sp. HMF5405 genome sequencing and assembly.</title>
        <authorList>
            <person name="Kang H."/>
            <person name="Kim H."/>
            <person name="Bae S."/>
            <person name="Joh K."/>
        </authorList>
    </citation>
    <scope>NUCLEOTIDE SEQUENCE [LARGE SCALE GENOMIC DNA]</scope>
    <source>
        <strain evidence="1 2">HMF5405</strain>
    </source>
</reference>
<dbReference type="RefSeq" id="WP_207327456.1">
    <property type="nucleotide sequence ID" value="NZ_JAFMYW010000001.1"/>
</dbReference>
<comment type="caution">
    <text evidence="1">The sequence shown here is derived from an EMBL/GenBank/DDBJ whole genome shotgun (WGS) entry which is preliminary data.</text>
</comment>
<accession>A0ABS3JDM1</accession>
<evidence type="ECO:0000313" key="2">
    <source>
        <dbReference type="Proteomes" id="UP000664628"/>
    </source>
</evidence>
<dbReference type="EMBL" id="JAFMYW010000001">
    <property type="protein sequence ID" value="MBO0947548.1"/>
    <property type="molecule type" value="Genomic_DNA"/>
</dbReference>